<dbReference type="SUPFAM" id="SSF52540">
    <property type="entry name" value="P-loop containing nucleoside triphosphate hydrolases"/>
    <property type="match status" value="1"/>
</dbReference>
<accession>A0A160A445</accession>
<dbReference type="Pfam" id="PF13175">
    <property type="entry name" value="AAA_15"/>
    <property type="match status" value="1"/>
</dbReference>
<dbReference type="EMBL" id="CP015225">
    <property type="protein sequence ID" value="AMZ74291.1"/>
    <property type="molecule type" value="Genomic_DNA"/>
</dbReference>
<dbReference type="Gene3D" id="3.40.50.300">
    <property type="entry name" value="P-loop containing nucleotide triphosphate hydrolases"/>
    <property type="match status" value="2"/>
</dbReference>
<protein>
    <recommendedName>
        <fullName evidence="1">Endonuclease GajA/Old nuclease/RecF-like AAA domain-containing protein</fullName>
    </recommendedName>
</protein>
<sequence>MLDYLHMKNVGPAPELEVNWAPRINLITGDNGLGKSFLLDLAWWALTRTWANTPALPVNPGKSSIEYVVKGKSGVAQPVVSTYKREDSSWPLKQSRPTMPGIVVYVRIDGGFSVWDPARNYWRSDKDRPAAYHFSADDVWDGLDVNGQRVCEGLERDWVNWQNGRKPQFEALENALRDLSPASEPLCVGAPRRVYLGEGRERPTLTIGNQNVPVALASAGVRRILGLAYFLVWAWYEHQAAAALLDKKPERRFVILFDEPETHLHPRWQRTLMPSLLQAIKTLRGNHGAAPPPTPDCHALPPLSPPPLNRYSMQNRTIRFNCRSGTRRSR</sequence>
<feature type="domain" description="Endonuclease GajA/Old nuclease/RecF-like AAA" evidence="1">
    <location>
        <begin position="202"/>
        <end position="282"/>
    </location>
</feature>
<dbReference type="InterPro" id="IPR041685">
    <property type="entry name" value="AAA_GajA/Old/RecF-like"/>
</dbReference>
<gene>
    <name evidence="2" type="ORF">TK06_25385</name>
</gene>
<name>A0A160A445_PSEFL</name>
<dbReference type="Proteomes" id="UP000076083">
    <property type="component" value="Chromosome"/>
</dbReference>
<dbReference type="InterPro" id="IPR027417">
    <property type="entry name" value="P-loop_NTPase"/>
</dbReference>
<dbReference type="RefSeq" id="WP_063324295.1">
    <property type="nucleotide sequence ID" value="NZ_CP015225.1"/>
</dbReference>
<evidence type="ECO:0000259" key="1">
    <source>
        <dbReference type="Pfam" id="PF13175"/>
    </source>
</evidence>
<organism evidence="2 3">
    <name type="scientific">Pseudomonas fluorescens</name>
    <dbReference type="NCBI Taxonomy" id="294"/>
    <lineage>
        <taxon>Bacteria</taxon>
        <taxon>Pseudomonadati</taxon>
        <taxon>Pseudomonadota</taxon>
        <taxon>Gammaproteobacteria</taxon>
        <taxon>Pseudomonadales</taxon>
        <taxon>Pseudomonadaceae</taxon>
        <taxon>Pseudomonas</taxon>
    </lineage>
</organism>
<reference evidence="3" key="1">
    <citation type="submission" date="2016-04" db="EMBL/GenBank/DDBJ databases">
        <authorList>
            <person name="Ray J."/>
            <person name="Price M."/>
            <person name="Deutschbauer A."/>
        </authorList>
    </citation>
    <scope>NUCLEOTIDE SEQUENCE [LARGE SCALE GENOMIC DNA]</scope>
    <source>
        <strain evidence="3">FW300-N2E2</strain>
    </source>
</reference>
<reference evidence="2 3" key="2">
    <citation type="journal article" date="2018" name="Nature">
        <title>Mutant phenotypes for thousands of bacterial genes of unknown function.</title>
        <authorList>
            <person name="Price M.N."/>
            <person name="Wetmore K.M."/>
            <person name="Waters R.J."/>
            <person name="Callaghan M."/>
            <person name="Ray J."/>
            <person name="Liu H."/>
            <person name="Kuehl J.V."/>
            <person name="Melnyk R.A."/>
            <person name="Lamson J.S."/>
            <person name="Suh Y."/>
            <person name="Carlson H.K."/>
            <person name="Esquivel Z."/>
            <person name="Sadeeshkumar H."/>
            <person name="Chakraborty R."/>
            <person name="Zane G.M."/>
            <person name="Rubin B.E."/>
            <person name="Wall J.D."/>
            <person name="Visel A."/>
            <person name="Bristow J."/>
            <person name="Blow M.J."/>
            <person name="Arkin A.P."/>
            <person name="Deutschbauer A.M."/>
        </authorList>
    </citation>
    <scope>NUCLEOTIDE SEQUENCE [LARGE SCALE GENOMIC DNA]</scope>
    <source>
        <strain evidence="2 3">FW300-N2E2</strain>
    </source>
</reference>
<dbReference type="AlphaFoldDB" id="A0A160A445"/>
<proteinExistence type="predicted"/>
<evidence type="ECO:0000313" key="3">
    <source>
        <dbReference type="Proteomes" id="UP000076083"/>
    </source>
</evidence>
<evidence type="ECO:0000313" key="2">
    <source>
        <dbReference type="EMBL" id="AMZ74291.1"/>
    </source>
</evidence>